<accession>A0A7W2TXA8</accession>
<evidence type="ECO:0000313" key="4">
    <source>
        <dbReference type="EMBL" id="MBA6413623.1"/>
    </source>
</evidence>
<dbReference type="GO" id="GO:0050660">
    <property type="term" value="F:flavin adenine dinucleotide binding"/>
    <property type="evidence" value="ECO:0007669"/>
    <property type="project" value="InterPro"/>
</dbReference>
<dbReference type="GO" id="GO:0004499">
    <property type="term" value="F:N,N-dimethylaniline monooxygenase activity"/>
    <property type="evidence" value="ECO:0007669"/>
    <property type="project" value="InterPro"/>
</dbReference>
<organism evidence="4 5">
    <name type="scientific">Sediminihaliea albiluteola</name>
    <dbReference type="NCBI Taxonomy" id="2758564"/>
    <lineage>
        <taxon>Bacteria</taxon>
        <taxon>Pseudomonadati</taxon>
        <taxon>Pseudomonadota</taxon>
        <taxon>Gammaproteobacteria</taxon>
        <taxon>Cellvibrionales</taxon>
        <taxon>Halieaceae</taxon>
        <taxon>Sediminihaliea</taxon>
    </lineage>
</organism>
<dbReference type="InterPro" id="IPR051209">
    <property type="entry name" value="FAD-bind_Monooxygenase_sf"/>
</dbReference>
<proteinExistence type="predicted"/>
<dbReference type="InterPro" id="IPR036188">
    <property type="entry name" value="FAD/NAD-bd_sf"/>
</dbReference>
<keyword evidence="2" id="KW-0274">FAD</keyword>
<sequence length="488" mass="55510">MSKVEPHSVVIIGAGMSGLCMGIKLLERGIDDFVILEKSAGVGGTWYDNSYPGACCDVPSVMYSYSFEPNPFWSRKFSPHNEIRAYFEHCADKYGLRPRLRLSTAVCAAEFDEAAGLWTVHLESGESLQARALVSGLGQLNLPNIPDFPGAESYRGDSFHSARWNHQIDLSGKRVAVIGTAASALQFIPHVAQQASQLYVYQRSANYVLKRNDYAYSEEQKRRYSRYPWLQKLQRLSVYLQNELIFFPIMRARNIWRPLWKKWCESHMKAHLEDATLREQLTPDYPVGCKRVLVSDDYYQTFARDNVELVCSEIKAFSEHGIETEDGINRDVDVIIYGTGFRTSDMLSGVQFTGSGGVALREAWSDGAEAYRGVCVSGFPNFFMLYGPNTNLGSNSIIFMVERQVNYTLSCIEKLLSHELSSLAVKPSAMREYNDWMQAELAKTVWVASCDSWYKNAAGKVVNNWPKSTMFYWWHMRSPDFSDFEMRS</sequence>
<keyword evidence="5" id="KW-1185">Reference proteome</keyword>
<dbReference type="PANTHER" id="PTHR42877">
    <property type="entry name" value="L-ORNITHINE N(5)-MONOOXYGENASE-RELATED"/>
    <property type="match status" value="1"/>
</dbReference>
<reference evidence="4 5" key="1">
    <citation type="submission" date="2020-07" db="EMBL/GenBank/DDBJ databases">
        <title>Halieaceae bacterium, F7430, whole genome shotgun sequencing project.</title>
        <authorList>
            <person name="Jiang S."/>
            <person name="Liu Z.W."/>
            <person name="Du Z.J."/>
        </authorList>
    </citation>
    <scope>NUCLEOTIDE SEQUENCE [LARGE SCALE GENOMIC DNA]</scope>
    <source>
        <strain evidence="4 5">F7430</strain>
    </source>
</reference>
<dbReference type="Gene3D" id="3.50.50.60">
    <property type="entry name" value="FAD/NAD(P)-binding domain"/>
    <property type="match status" value="2"/>
</dbReference>
<evidence type="ECO:0000256" key="1">
    <source>
        <dbReference type="ARBA" id="ARBA00022630"/>
    </source>
</evidence>
<evidence type="ECO:0000256" key="3">
    <source>
        <dbReference type="ARBA" id="ARBA00023002"/>
    </source>
</evidence>
<dbReference type="Pfam" id="PF00743">
    <property type="entry name" value="FMO-like"/>
    <property type="match status" value="1"/>
</dbReference>
<protein>
    <submittedName>
        <fullName evidence="4">NAD(P)/FAD-dependent oxidoreductase</fullName>
    </submittedName>
</protein>
<name>A0A7W2TXA8_9GAMM</name>
<dbReference type="RefSeq" id="WP_182173175.1">
    <property type="nucleotide sequence ID" value="NZ_JACFXU010000014.1"/>
</dbReference>
<dbReference type="EMBL" id="JACFXU010000014">
    <property type="protein sequence ID" value="MBA6413623.1"/>
    <property type="molecule type" value="Genomic_DNA"/>
</dbReference>
<dbReference type="InterPro" id="IPR020946">
    <property type="entry name" value="Flavin_mOase-like"/>
</dbReference>
<gene>
    <name evidence="4" type="ORF">H2508_10925</name>
</gene>
<dbReference type="SUPFAM" id="SSF51905">
    <property type="entry name" value="FAD/NAD(P)-binding domain"/>
    <property type="match status" value="2"/>
</dbReference>
<dbReference type="PANTHER" id="PTHR42877:SF4">
    <property type="entry name" value="FAD_NAD(P)-BINDING DOMAIN-CONTAINING PROTEIN-RELATED"/>
    <property type="match status" value="1"/>
</dbReference>
<dbReference type="GO" id="GO:0050661">
    <property type="term" value="F:NADP binding"/>
    <property type="evidence" value="ECO:0007669"/>
    <property type="project" value="InterPro"/>
</dbReference>
<dbReference type="Proteomes" id="UP000539350">
    <property type="component" value="Unassembled WGS sequence"/>
</dbReference>
<evidence type="ECO:0000256" key="2">
    <source>
        <dbReference type="ARBA" id="ARBA00022827"/>
    </source>
</evidence>
<dbReference type="AlphaFoldDB" id="A0A7W2TXA8"/>
<keyword evidence="1" id="KW-0285">Flavoprotein</keyword>
<keyword evidence="3" id="KW-0560">Oxidoreductase</keyword>
<comment type="caution">
    <text evidence="4">The sequence shown here is derived from an EMBL/GenBank/DDBJ whole genome shotgun (WGS) entry which is preliminary data.</text>
</comment>
<evidence type="ECO:0000313" key="5">
    <source>
        <dbReference type="Proteomes" id="UP000539350"/>
    </source>
</evidence>